<evidence type="ECO:0000313" key="2">
    <source>
        <dbReference type="Proteomes" id="UP001224775"/>
    </source>
</evidence>
<dbReference type="Proteomes" id="UP001224775">
    <property type="component" value="Unassembled WGS sequence"/>
</dbReference>
<name>A0AAD8XRK8_9STRA</name>
<gene>
    <name evidence="1" type="ORF">QTG54_016817</name>
</gene>
<dbReference type="AlphaFoldDB" id="A0AAD8XRK8"/>
<accession>A0AAD8XRK8</accession>
<organism evidence="1 2">
    <name type="scientific">Skeletonema marinoi</name>
    <dbReference type="NCBI Taxonomy" id="267567"/>
    <lineage>
        <taxon>Eukaryota</taxon>
        <taxon>Sar</taxon>
        <taxon>Stramenopiles</taxon>
        <taxon>Ochrophyta</taxon>
        <taxon>Bacillariophyta</taxon>
        <taxon>Coscinodiscophyceae</taxon>
        <taxon>Thalassiosirophycidae</taxon>
        <taxon>Thalassiosirales</taxon>
        <taxon>Skeletonemataceae</taxon>
        <taxon>Skeletonema</taxon>
        <taxon>Skeletonema marinoi-dohrnii complex</taxon>
    </lineage>
</organism>
<evidence type="ECO:0000313" key="1">
    <source>
        <dbReference type="EMBL" id="KAK1732534.1"/>
    </source>
</evidence>
<protein>
    <submittedName>
        <fullName evidence="1">Uncharacterized protein</fullName>
    </submittedName>
</protein>
<keyword evidence="2" id="KW-1185">Reference proteome</keyword>
<sequence>MMANARIPALIAVDSMKSEAPALYNGFMAGSFRDLPNKRTPYKSEDELVEEVKSDFEATWKLGFGTIQRNQYLDKHLSNYAIKAHLLSLGYTSFEDVPEVERIQIYRSGNFPNWDTIVEEPISG</sequence>
<comment type="caution">
    <text evidence="1">The sequence shown here is derived from an EMBL/GenBank/DDBJ whole genome shotgun (WGS) entry which is preliminary data.</text>
</comment>
<proteinExistence type="predicted"/>
<reference evidence="1" key="1">
    <citation type="submission" date="2023-06" db="EMBL/GenBank/DDBJ databases">
        <title>Survivors Of The Sea: Transcriptome response of Skeletonema marinoi to long-term dormancy.</title>
        <authorList>
            <person name="Pinder M.I.M."/>
            <person name="Kourtchenko O."/>
            <person name="Robertson E.K."/>
            <person name="Larsson T."/>
            <person name="Maumus F."/>
            <person name="Osuna-Cruz C.M."/>
            <person name="Vancaester E."/>
            <person name="Stenow R."/>
            <person name="Vandepoele K."/>
            <person name="Ploug H."/>
            <person name="Bruchert V."/>
            <person name="Godhe A."/>
            <person name="Topel M."/>
        </authorList>
    </citation>
    <scope>NUCLEOTIDE SEQUENCE</scope>
    <source>
        <strain evidence="1">R05AC</strain>
    </source>
</reference>
<dbReference type="EMBL" id="JATAAI010000065">
    <property type="protein sequence ID" value="KAK1732534.1"/>
    <property type="molecule type" value="Genomic_DNA"/>
</dbReference>